<feature type="region of interest" description="Disordered" evidence="1">
    <location>
        <begin position="245"/>
        <end position="316"/>
    </location>
</feature>
<dbReference type="RefSeq" id="XP_018322534.1">
    <property type="nucleotide sequence ID" value="XM_018467032.2"/>
</dbReference>
<proteinExistence type="predicted"/>
<feature type="compositionally biased region" description="Gly residues" evidence="1">
    <location>
        <begin position="45"/>
        <end position="56"/>
    </location>
</feature>
<feature type="compositionally biased region" description="Basic and acidic residues" evidence="1">
    <location>
        <begin position="287"/>
        <end position="316"/>
    </location>
</feature>
<dbReference type="PANTHER" id="PTHR15491:SF18">
    <property type="entry name" value="CIZ1 ZINC FINGER PROTEIN, ISOFORM A"/>
    <property type="match status" value="1"/>
</dbReference>
<evidence type="ECO:0000256" key="1">
    <source>
        <dbReference type="SAM" id="MobiDB-lite"/>
    </source>
</evidence>
<accession>A0A1W4WF28</accession>
<feature type="compositionally biased region" description="Low complexity" evidence="1">
    <location>
        <begin position="57"/>
        <end position="68"/>
    </location>
</feature>
<reference evidence="4 5" key="1">
    <citation type="submission" date="2025-04" db="UniProtKB">
        <authorList>
            <consortium name="RefSeq"/>
        </authorList>
    </citation>
    <scope>IDENTIFICATION</scope>
    <source>
        <tissue evidence="4 5">Entire body</tissue>
    </source>
</reference>
<name>A0A1W4WF28_AGRPL</name>
<feature type="domain" description="C2H2-type" evidence="2">
    <location>
        <begin position="422"/>
        <end position="446"/>
    </location>
</feature>
<feature type="domain" description="C2H2-type" evidence="2">
    <location>
        <begin position="326"/>
        <end position="350"/>
    </location>
</feature>
<feature type="compositionally biased region" description="Basic and acidic residues" evidence="1">
    <location>
        <begin position="651"/>
        <end position="694"/>
    </location>
</feature>
<dbReference type="InterPro" id="IPR026811">
    <property type="entry name" value="CIZ1"/>
</dbReference>
<dbReference type="SMART" id="SM00355">
    <property type="entry name" value="ZnF_C2H2"/>
    <property type="match status" value="2"/>
</dbReference>
<keyword evidence="3" id="KW-1185">Reference proteome</keyword>
<feature type="compositionally biased region" description="Basic and acidic residues" evidence="1">
    <location>
        <begin position="69"/>
        <end position="87"/>
    </location>
</feature>
<feature type="compositionally biased region" description="Basic and acidic residues" evidence="1">
    <location>
        <begin position="621"/>
        <end position="640"/>
    </location>
</feature>
<protein>
    <submittedName>
        <fullName evidence="4 5">Zinc finger protein on ecdysone puffs isoform X1</fullName>
    </submittedName>
</protein>
<feature type="compositionally biased region" description="Basic residues" evidence="1">
    <location>
        <begin position="192"/>
        <end position="203"/>
    </location>
</feature>
<dbReference type="KEGG" id="apln:108735193"/>
<evidence type="ECO:0000313" key="3">
    <source>
        <dbReference type="Proteomes" id="UP000192223"/>
    </source>
</evidence>
<dbReference type="GeneID" id="108735193"/>
<feature type="region of interest" description="Disordered" evidence="1">
    <location>
        <begin position="563"/>
        <end position="694"/>
    </location>
</feature>
<dbReference type="RefSeq" id="XP_018322532.1">
    <property type="nucleotide sequence ID" value="XM_018467030.1"/>
</dbReference>
<evidence type="ECO:0000259" key="2">
    <source>
        <dbReference type="SMART" id="SM00355"/>
    </source>
</evidence>
<dbReference type="STRING" id="224129.A0A1W4WF28"/>
<feature type="compositionally biased region" description="Basic and acidic residues" evidence="1">
    <location>
        <begin position="588"/>
        <end position="612"/>
    </location>
</feature>
<sequence length="694" mass="79198">MSYYKPSFSQAVAMTRGRGFSMSYRGGSGRSPWGGSDRSRSGYGSSRGGPGGGSGGRFSNSFSSSFDFRPSERYSGSRHEDYHKSYRMEPNQSYSSRDHRSPERKRMRPETSSSHRSHDGFGGGGDSYGSVRRPGGGGYPERRSFSRERDRHVPSFSHNRDSFRKPPVPSSTPRGSYRGGGGGDRLSSRGSRGTRLRGGPRSRRMLDNGGYGGGGLRRRLTRSSEFARKLRINKMRRIKIAIARRRARERDRALSPKDLDKEMKKEKTDDEKSETEDEPNKTGASEKSPKKEDAKSDKEKKIDGTASDGDDKQTSLSPRRKEFIKLICPHCNIRCITFGKYTLHLTSSKHVLAMRRVANKQKSILARMRLAQRNTQRELEKNADDLAPRTNFCPLCKLNYKLPKATHQASDSHKSMKKFLMPYCKTCHITFKSPIAFETHLCSIDHIKRKARTEMNGEKTENESDNEDDLENFMTIDSVGELDEETPEGKKEPEGKAKEKINVGIEHISKVEVHYCELCKMYLPRVAEVEVETMFSKHCRQRIHMQKYIRYKEDKEIQNRAEKLQRKETAEKENREKKQKEGDEEDTTEKASSEQKKVKECKEEEKKDKDCSLVEEEEGEDKLWADVDKDLGDILREAESGNKSSDEEDDVNGRYDRFKYSEKNGEEGGKKETEEETIAKTKEEGENKNGSENS</sequence>
<dbReference type="PANTHER" id="PTHR15491">
    <property type="match status" value="1"/>
</dbReference>
<feature type="compositionally biased region" description="Basic and acidic residues" evidence="1">
    <location>
        <begin position="563"/>
        <end position="581"/>
    </location>
</feature>
<feature type="compositionally biased region" description="Basic and acidic residues" evidence="1">
    <location>
        <begin position="248"/>
        <end position="270"/>
    </location>
</feature>
<feature type="compositionally biased region" description="Low complexity" evidence="1">
    <location>
        <begin position="30"/>
        <end position="44"/>
    </location>
</feature>
<dbReference type="AlphaFoldDB" id="A0A1W4WF28"/>
<gene>
    <name evidence="4 5" type="primary">LOC108735193</name>
</gene>
<feature type="compositionally biased region" description="Basic and acidic residues" evidence="1">
    <location>
        <begin position="140"/>
        <end position="164"/>
    </location>
</feature>
<organism evidence="3 5">
    <name type="scientific">Agrilus planipennis</name>
    <name type="common">Emerald ash borer</name>
    <name type="synonym">Agrilus marcopoli</name>
    <dbReference type="NCBI Taxonomy" id="224129"/>
    <lineage>
        <taxon>Eukaryota</taxon>
        <taxon>Metazoa</taxon>
        <taxon>Ecdysozoa</taxon>
        <taxon>Arthropoda</taxon>
        <taxon>Hexapoda</taxon>
        <taxon>Insecta</taxon>
        <taxon>Pterygota</taxon>
        <taxon>Neoptera</taxon>
        <taxon>Endopterygota</taxon>
        <taxon>Coleoptera</taxon>
        <taxon>Polyphaga</taxon>
        <taxon>Elateriformia</taxon>
        <taxon>Buprestoidea</taxon>
        <taxon>Buprestidae</taxon>
        <taxon>Agrilinae</taxon>
        <taxon>Agrilus</taxon>
    </lineage>
</organism>
<dbReference type="Proteomes" id="UP000192223">
    <property type="component" value="Unplaced"/>
</dbReference>
<dbReference type="InterPro" id="IPR013087">
    <property type="entry name" value="Znf_C2H2_type"/>
</dbReference>
<evidence type="ECO:0000313" key="5">
    <source>
        <dbReference type="RefSeq" id="XP_018322534.1"/>
    </source>
</evidence>
<evidence type="ECO:0000313" key="4">
    <source>
        <dbReference type="RefSeq" id="XP_018322532.1"/>
    </source>
</evidence>
<dbReference type="OrthoDB" id="6354489at2759"/>
<feature type="region of interest" description="Disordered" evidence="1">
    <location>
        <begin position="15"/>
        <end position="227"/>
    </location>
</feature>